<evidence type="ECO:0000313" key="1">
    <source>
        <dbReference type="EMBL" id="KAK5636877.1"/>
    </source>
</evidence>
<comment type="caution">
    <text evidence="1">The sequence shown here is derived from an EMBL/GenBank/DDBJ whole genome shotgun (WGS) entry which is preliminary data.</text>
</comment>
<sequence length="59" mass="6478">MPSTDGCGEQLFSSMIEAGTQNMRLVLWMNNKMRMKIQVNASIGVADEPAMTSRNGEVT</sequence>
<accession>A0AAN7ZAU3</accession>
<evidence type="ECO:0000313" key="2">
    <source>
        <dbReference type="Proteomes" id="UP001305414"/>
    </source>
</evidence>
<keyword evidence="2" id="KW-1185">Reference proteome</keyword>
<dbReference type="Proteomes" id="UP001305414">
    <property type="component" value="Unassembled WGS sequence"/>
</dbReference>
<organism evidence="1 2">
    <name type="scientific">Xylaria bambusicola</name>
    <dbReference type="NCBI Taxonomy" id="326684"/>
    <lineage>
        <taxon>Eukaryota</taxon>
        <taxon>Fungi</taxon>
        <taxon>Dikarya</taxon>
        <taxon>Ascomycota</taxon>
        <taxon>Pezizomycotina</taxon>
        <taxon>Sordariomycetes</taxon>
        <taxon>Xylariomycetidae</taxon>
        <taxon>Xylariales</taxon>
        <taxon>Xylariaceae</taxon>
        <taxon>Xylaria</taxon>
    </lineage>
</organism>
<dbReference type="AlphaFoldDB" id="A0AAN7ZAU3"/>
<protein>
    <submittedName>
        <fullName evidence="1">Uncharacterized protein</fullName>
    </submittedName>
</protein>
<reference evidence="1 2" key="1">
    <citation type="submission" date="2023-10" db="EMBL/GenBank/DDBJ databases">
        <title>Draft genome sequence of Xylaria bambusicola isolate GMP-LS, the root and basal stem rot pathogen of sugarcane in Indonesia.</title>
        <authorList>
            <person name="Selvaraj P."/>
            <person name="Muralishankar V."/>
            <person name="Muruganantham S."/>
            <person name="Sp S."/>
            <person name="Haryani S."/>
            <person name="Lau K.J.X."/>
            <person name="Naqvi N.I."/>
        </authorList>
    </citation>
    <scope>NUCLEOTIDE SEQUENCE [LARGE SCALE GENOMIC DNA]</scope>
    <source>
        <strain evidence="1">GMP-LS</strain>
    </source>
</reference>
<gene>
    <name evidence="1" type="ORF">RRF57_012589</name>
</gene>
<name>A0AAN7ZAU3_9PEZI</name>
<dbReference type="EMBL" id="JAWHQM010000083">
    <property type="protein sequence ID" value="KAK5636877.1"/>
    <property type="molecule type" value="Genomic_DNA"/>
</dbReference>
<proteinExistence type="predicted"/>